<protein>
    <submittedName>
        <fullName evidence="1">Uncharacterized protein</fullName>
    </submittedName>
</protein>
<accession>A0ABW8UCD7</accession>
<dbReference type="RefSeq" id="WP_249100485.1">
    <property type="nucleotide sequence ID" value="NZ_JAMBAQ010000011.1"/>
</dbReference>
<dbReference type="EMBL" id="JBJJXE010000010">
    <property type="protein sequence ID" value="MFL1732741.1"/>
    <property type="molecule type" value="Genomic_DNA"/>
</dbReference>
<reference evidence="1 2" key="1">
    <citation type="submission" date="2024-11" db="EMBL/GenBank/DDBJ databases">
        <title>First Report of Moraxella oculi in Brazil in an Infectious Bovine Keratoconjunctivitis Outbreak.</title>
        <authorList>
            <person name="Carvalho C.V."/>
            <person name="Domingues R."/>
            <person name="Coutinho C."/>
            <person name="Honorio N.T.B.S."/>
            <person name="Faza D.R.L.R."/>
            <person name="Carvalho W.A."/>
            <person name="Machado A.B.F."/>
            <person name="Martins M.F."/>
            <person name="Gaspar E.B."/>
        </authorList>
    </citation>
    <scope>NUCLEOTIDE SEQUENCE [LARGE SCALE GENOMIC DNA]</scope>
    <source>
        <strain evidence="1 2">2117LE</strain>
    </source>
</reference>
<evidence type="ECO:0000313" key="2">
    <source>
        <dbReference type="Proteomes" id="UP001624684"/>
    </source>
</evidence>
<name>A0ABW8UCD7_9GAMM</name>
<comment type="caution">
    <text evidence="1">The sequence shown here is derived from an EMBL/GenBank/DDBJ whole genome shotgun (WGS) entry which is preliminary data.</text>
</comment>
<proteinExistence type="predicted"/>
<organism evidence="1 2">
    <name type="scientific">Moraxella oculi</name>
    <dbReference type="NCBI Taxonomy" id="2940516"/>
    <lineage>
        <taxon>Bacteria</taxon>
        <taxon>Pseudomonadati</taxon>
        <taxon>Pseudomonadota</taxon>
        <taxon>Gammaproteobacteria</taxon>
        <taxon>Moraxellales</taxon>
        <taxon>Moraxellaceae</taxon>
        <taxon>Moraxella</taxon>
    </lineage>
</organism>
<evidence type="ECO:0000313" key="1">
    <source>
        <dbReference type="EMBL" id="MFL1732741.1"/>
    </source>
</evidence>
<dbReference type="Proteomes" id="UP001624684">
    <property type="component" value="Unassembled WGS sequence"/>
</dbReference>
<gene>
    <name evidence="1" type="ORF">ACJHVH_07005</name>
</gene>
<sequence>MYITIVLLSYESYYYCNEKGCLTFVETQKGRDTVIKIYDKRIYSRLQMKNAPYMELYPEYLAYFEESDSGLFIVRSNFYPQVTKGKMNNIQFVISDYECCGALYSDLNFYMIVF</sequence>
<keyword evidence="2" id="KW-1185">Reference proteome</keyword>